<evidence type="ECO:0000256" key="4">
    <source>
        <dbReference type="ARBA" id="ARBA00023002"/>
    </source>
</evidence>
<keyword evidence="2" id="KW-0479">Metal-binding</keyword>
<sequence length="204" mass="22485">MQSESIAPLRSFVIRMTQLIDATSNEARLLQEGKALLRDLISTDDWLPSFCAQPHAEHYQQYLLHADPLERFSIVSFVWGPGQKTPIHDHTTWGLIGVLRGAEQSVRYERLADGTLSILGEPAILRAGQIDAVSPSIGDIHMVSNAEQDMASISIHVYGANIGATPRHVFDPRSGQSKDFISGYAADIVPNLWDRSTALRAQPT</sequence>
<protein>
    <submittedName>
        <fullName evidence="6">Cysteine dioxygenase</fullName>
    </submittedName>
</protein>
<dbReference type="PANTHER" id="PTHR12918:SF1">
    <property type="entry name" value="CYSTEINE DIOXYGENASE TYPE 1"/>
    <property type="match status" value="1"/>
</dbReference>
<dbReference type="EMBL" id="JBHSDY010000002">
    <property type="protein sequence ID" value="MFC4297289.1"/>
    <property type="molecule type" value="Genomic_DNA"/>
</dbReference>
<dbReference type="Pfam" id="PF05995">
    <property type="entry name" value="CDO_I"/>
    <property type="match status" value="1"/>
</dbReference>
<dbReference type="RefSeq" id="WP_376811841.1">
    <property type="nucleotide sequence ID" value="NZ_JBHSDY010000002.1"/>
</dbReference>
<comment type="similarity">
    <text evidence="1">Belongs to the cysteine dioxygenase family.</text>
</comment>
<evidence type="ECO:0000256" key="2">
    <source>
        <dbReference type="ARBA" id="ARBA00022723"/>
    </source>
</evidence>
<keyword evidence="7" id="KW-1185">Reference proteome</keyword>
<evidence type="ECO:0000256" key="1">
    <source>
        <dbReference type="ARBA" id="ARBA00006622"/>
    </source>
</evidence>
<dbReference type="PANTHER" id="PTHR12918">
    <property type="entry name" value="CYSTEINE DIOXYGENASE"/>
    <property type="match status" value="1"/>
</dbReference>
<reference evidence="7" key="1">
    <citation type="journal article" date="2019" name="Int. J. Syst. Evol. Microbiol.">
        <title>The Global Catalogue of Microorganisms (GCM) 10K type strain sequencing project: providing services to taxonomists for standard genome sequencing and annotation.</title>
        <authorList>
            <consortium name="The Broad Institute Genomics Platform"/>
            <consortium name="The Broad Institute Genome Sequencing Center for Infectious Disease"/>
            <person name="Wu L."/>
            <person name="Ma J."/>
        </authorList>
    </citation>
    <scope>NUCLEOTIDE SEQUENCE [LARGE SCALE GENOMIC DNA]</scope>
    <source>
        <strain evidence="7">CGMCC 1.19029</strain>
    </source>
</reference>
<evidence type="ECO:0000256" key="3">
    <source>
        <dbReference type="ARBA" id="ARBA00022964"/>
    </source>
</evidence>
<evidence type="ECO:0000256" key="5">
    <source>
        <dbReference type="ARBA" id="ARBA00023004"/>
    </source>
</evidence>
<dbReference type="GO" id="GO:0051213">
    <property type="term" value="F:dioxygenase activity"/>
    <property type="evidence" value="ECO:0007669"/>
    <property type="project" value="UniProtKB-KW"/>
</dbReference>
<evidence type="ECO:0000313" key="6">
    <source>
        <dbReference type="EMBL" id="MFC4297289.1"/>
    </source>
</evidence>
<dbReference type="InterPro" id="IPR011051">
    <property type="entry name" value="RmlC_Cupin_sf"/>
</dbReference>
<keyword evidence="4" id="KW-0560">Oxidoreductase</keyword>
<comment type="caution">
    <text evidence="6">The sequence shown here is derived from an EMBL/GenBank/DDBJ whole genome shotgun (WGS) entry which is preliminary data.</text>
</comment>
<accession>A0ABV8RWQ4</accession>
<dbReference type="Gene3D" id="1.20.5.440">
    <property type="entry name" value="ATP synthase delta/epsilon subunit, C-terminal domain"/>
    <property type="match status" value="1"/>
</dbReference>
<organism evidence="6 7">
    <name type="scientific">Castellaniella hirudinis</name>
    <dbReference type="NCBI Taxonomy" id="1144617"/>
    <lineage>
        <taxon>Bacteria</taxon>
        <taxon>Pseudomonadati</taxon>
        <taxon>Pseudomonadota</taxon>
        <taxon>Betaproteobacteria</taxon>
        <taxon>Burkholderiales</taxon>
        <taxon>Alcaligenaceae</taxon>
        <taxon>Castellaniella</taxon>
    </lineage>
</organism>
<keyword evidence="3 6" id="KW-0223">Dioxygenase</keyword>
<evidence type="ECO:0000313" key="7">
    <source>
        <dbReference type="Proteomes" id="UP001595756"/>
    </source>
</evidence>
<dbReference type="Gene3D" id="2.60.120.10">
    <property type="entry name" value="Jelly Rolls"/>
    <property type="match status" value="1"/>
</dbReference>
<dbReference type="CDD" id="cd10548">
    <property type="entry name" value="cupin_CDO"/>
    <property type="match status" value="1"/>
</dbReference>
<keyword evidence="5" id="KW-0408">Iron</keyword>
<dbReference type="InterPro" id="IPR010300">
    <property type="entry name" value="CDO_1"/>
</dbReference>
<dbReference type="Proteomes" id="UP001595756">
    <property type="component" value="Unassembled WGS sequence"/>
</dbReference>
<proteinExistence type="inferred from homology"/>
<dbReference type="SUPFAM" id="SSF51182">
    <property type="entry name" value="RmlC-like cupins"/>
    <property type="match status" value="1"/>
</dbReference>
<name>A0ABV8RWQ4_9BURK</name>
<dbReference type="InterPro" id="IPR014710">
    <property type="entry name" value="RmlC-like_jellyroll"/>
</dbReference>
<gene>
    <name evidence="6" type="ORF">ACFO0J_04450</name>
</gene>